<proteinExistence type="predicted"/>
<name>A0AA39WAL4_9PEZI</name>
<feature type="region of interest" description="Disordered" evidence="1">
    <location>
        <begin position="199"/>
        <end position="240"/>
    </location>
</feature>
<dbReference type="PANTHER" id="PTHR38166:SF1">
    <property type="entry name" value="C2H2-TYPE DOMAIN-CONTAINING PROTEIN"/>
    <property type="match status" value="1"/>
</dbReference>
<dbReference type="PANTHER" id="PTHR38166">
    <property type="entry name" value="C2H2-TYPE DOMAIN-CONTAINING PROTEIN-RELATED"/>
    <property type="match status" value="1"/>
</dbReference>
<feature type="region of interest" description="Disordered" evidence="1">
    <location>
        <begin position="60"/>
        <end position="82"/>
    </location>
</feature>
<sequence>MLPFRHGHSPLGSEERGQSAESASHSGGGEAPSKANLTVRRATHDLSVFKLTHHSSFQASPDDLRIRDNDDSDCNDNDATNNIEEPAAADVPTAELSIATYVAPSVAPSDPLPSSSGMSFTTVTAPEAIPQRPRPRTTSRLCCTGLLDHWQVLSISCDDQIRQQPFEIEGWSEPPSPLPTRYHGPLSWRLVFSWDESEQHSDAEPLRRPKSGSVEETIGDGSVDDTETAPTGSTISLPDDVGDEAVQRCWRLVFELEEFYLQEHPQMRPPSRRTSRATTPKPAQNARSSRGTTRGSRLVPILPRRQRRLAGGAEDNDDDDDESSDDNPKSAPGPSAELSEYISCPFLKWRPRFYEKSCKHTFRDFYAVKKHLRLSHRARTCTHCLRVFKKSSLLEHIALAECRNLPPRPREQLRDVITMEQWDIVFSRPKGRISAERQWRNIFDTLFPGAQQPSSIYDTGDGSKLQASVEAFAQGKGSRRLRLLQGRNASDDPTCYMQGVTRASESAEVWERFAPHMFHNYRSLGTLPTGSSSSASTQALDATSVNTALGPFLPTLGDISQVPAVMPQIRLQMAWEPATSYGPDIILARTSATGLLQQWPLSEQTGPPQIEIPAPQLFGSGTSAYDLYGGDDSIAAPAMGPIMNDPFFGSLPQEVWSMENTESMLPRFLSHDAGPHERWSGNFHLDAWPLADSSVAAEQTMRPVSTWPKSLEVGAEDVFDTAW</sequence>
<comment type="caution">
    <text evidence="2">The sequence shown here is derived from an EMBL/GenBank/DDBJ whole genome shotgun (WGS) entry which is preliminary data.</text>
</comment>
<evidence type="ECO:0000313" key="3">
    <source>
        <dbReference type="Proteomes" id="UP001175000"/>
    </source>
</evidence>
<reference evidence="2" key="1">
    <citation type="submission" date="2023-06" db="EMBL/GenBank/DDBJ databases">
        <title>Genome-scale phylogeny and comparative genomics of the fungal order Sordariales.</title>
        <authorList>
            <consortium name="Lawrence Berkeley National Laboratory"/>
            <person name="Hensen N."/>
            <person name="Bonometti L."/>
            <person name="Westerberg I."/>
            <person name="Brannstrom I.O."/>
            <person name="Guillou S."/>
            <person name="Cros-Aarteil S."/>
            <person name="Calhoun S."/>
            <person name="Haridas S."/>
            <person name="Kuo A."/>
            <person name="Mondo S."/>
            <person name="Pangilinan J."/>
            <person name="Riley R."/>
            <person name="Labutti K."/>
            <person name="Andreopoulos B."/>
            <person name="Lipzen A."/>
            <person name="Chen C."/>
            <person name="Yanf M."/>
            <person name="Daum C."/>
            <person name="Ng V."/>
            <person name="Clum A."/>
            <person name="Steindorff A."/>
            <person name="Ohm R."/>
            <person name="Martin F."/>
            <person name="Silar P."/>
            <person name="Natvig D."/>
            <person name="Lalanne C."/>
            <person name="Gautier V."/>
            <person name="Ament-Velasquez S.L."/>
            <person name="Kruys A."/>
            <person name="Hutchinson M.I."/>
            <person name="Powell A.J."/>
            <person name="Barry K."/>
            <person name="Miller A.N."/>
            <person name="Grigoriev I.V."/>
            <person name="Debuchy R."/>
            <person name="Gladieux P."/>
            <person name="Thoren M.H."/>
            <person name="Johannesson H."/>
        </authorList>
    </citation>
    <scope>NUCLEOTIDE SEQUENCE</scope>
    <source>
        <strain evidence="2">CBS 606.72</strain>
    </source>
</reference>
<feature type="compositionally biased region" description="Acidic residues" evidence="1">
    <location>
        <begin position="314"/>
        <end position="325"/>
    </location>
</feature>
<dbReference type="Proteomes" id="UP001175000">
    <property type="component" value="Unassembled WGS sequence"/>
</dbReference>
<keyword evidence="3" id="KW-1185">Reference proteome</keyword>
<feature type="region of interest" description="Disordered" evidence="1">
    <location>
        <begin position="1"/>
        <end position="39"/>
    </location>
</feature>
<dbReference type="AlphaFoldDB" id="A0AA39WAL4"/>
<evidence type="ECO:0000313" key="2">
    <source>
        <dbReference type="EMBL" id="KAK0612162.1"/>
    </source>
</evidence>
<feature type="compositionally biased region" description="Low complexity" evidence="1">
    <location>
        <begin position="276"/>
        <end position="297"/>
    </location>
</feature>
<protein>
    <recommendedName>
        <fullName evidence="4">C2H2-type domain-containing protein</fullName>
    </recommendedName>
</protein>
<evidence type="ECO:0008006" key="4">
    <source>
        <dbReference type="Google" id="ProtNLM"/>
    </source>
</evidence>
<accession>A0AA39WAL4</accession>
<evidence type="ECO:0000256" key="1">
    <source>
        <dbReference type="SAM" id="MobiDB-lite"/>
    </source>
</evidence>
<gene>
    <name evidence="2" type="ORF">B0T14DRAFT_571989</name>
</gene>
<dbReference type="EMBL" id="JAULSU010000007">
    <property type="protein sequence ID" value="KAK0612162.1"/>
    <property type="molecule type" value="Genomic_DNA"/>
</dbReference>
<organism evidence="2 3">
    <name type="scientific">Immersiella caudata</name>
    <dbReference type="NCBI Taxonomy" id="314043"/>
    <lineage>
        <taxon>Eukaryota</taxon>
        <taxon>Fungi</taxon>
        <taxon>Dikarya</taxon>
        <taxon>Ascomycota</taxon>
        <taxon>Pezizomycotina</taxon>
        <taxon>Sordariomycetes</taxon>
        <taxon>Sordariomycetidae</taxon>
        <taxon>Sordariales</taxon>
        <taxon>Lasiosphaeriaceae</taxon>
        <taxon>Immersiella</taxon>
    </lineage>
</organism>
<feature type="region of interest" description="Disordered" evidence="1">
    <location>
        <begin position="264"/>
        <end position="337"/>
    </location>
</feature>